<feature type="region of interest" description="Disordered" evidence="2">
    <location>
        <begin position="772"/>
        <end position="800"/>
    </location>
</feature>
<dbReference type="GeneID" id="102696660"/>
<dbReference type="PANTHER" id="PTHR22367:SF2">
    <property type="entry name" value="COILED-COIL DOMAIN-CONTAINING PROTEIN 14"/>
    <property type="match status" value="1"/>
</dbReference>
<reference evidence="3" key="3">
    <citation type="submission" date="2025-09" db="UniProtKB">
        <authorList>
            <consortium name="Ensembl"/>
        </authorList>
    </citation>
    <scope>IDENTIFICATION</scope>
</reference>
<proteinExistence type="predicted"/>
<feature type="region of interest" description="Disordered" evidence="2">
    <location>
        <begin position="825"/>
        <end position="851"/>
    </location>
</feature>
<feature type="compositionally biased region" description="Basic and acidic residues" evidence="2">
    <location>
        <begin position="791"/>
        <end position="800"/>
    </location>
</feature>
<dbReference type="CTD" id="64770"/>
<dbReference type="Pfam" id="PF15254">
    <property type="entry name" value="CCDC14"/>
    <property type="match status" value="1"/>
</dbReference>
<feature type="region of interest" description="Disordered" evidence="2">
    <location>
        <begin position="399"/>
        <end position="418"/>
    </location>
</feature>
<dbReference type="OMA" id="GTHIRKI"/>
<protein>
    <submittedName>
        <fullName evidence="3">Coiled-coil domain containing 14</fullName>
    </submittedName>
</protein>
<feature type="region of interest" description="Disordered" evidence="2">
    <location>
        <begin position="345"/>
        <end position="390"/>
    </location>
</feature>
<feature type="region of interest" description="Disordered" evidence="2">
    <location>
        <begin position="36"/>
        <end position="62"/>
    </location>
</feature>
<keyword evidence="1" id="KW-0175">Coiled coil</keyword>
<dbReference type="GO" id="GO:0071539">
    <property type="term" value="P:protein localization to centrosome"/>
    <property type="evidence" value="ECO:0000318"/>
    <property type="project" value="GO_Central"/>
</dbReference>
<evidence type="ECO:0000256" key="2">
    <source>
        <dbReference type="SAM" id="MobiDB-lite"/>
    </source>
</evidence>
<dbReference type="Bgee" id="ENSLOCG00000005512">
    <property type="expression patterns" value="Expressed in ovary and 13 other cell types or tissues"/>
</dbReference>
<accession>W5ME46</accession>
<organism evidence="3 4">
    <name type="scientific">Lepisosteus oculatus</name>
    <name type="common">Spotted gar</name>
    <dbReference type="NCBI Taxonomy" id="7918"/>
    <lineage>
        <taxon>Eukaryota</taxon>
        <taxon>Metazoa</taxon>
        <taxon>Chordata</taxon>
        <taxon>Craniata</taxon>
        <taxon>Vertebrata</taxon>
        <taxon>Euteleostomi</taxon>
        <taxon>Actinopterygii</taxon>
        <taxon>Neopterygii</taxon>
        <taxon>Holostei</taxon>
        <taxon>Semionotiformes</taxon>
        <taxon>Lepisosteidae</taxon>
        <taxon>Lepisosteus</taxon>
    </lineage>
</organism>
<evidence type="ECO:0000313" key="3">
    <source>
        <dbReference type="Ensembl" id="ENSLOCP00000006655.1"/>
    </source>
</evidence>
<dbReference type="InParanoid" id="W5ME46"/>
<dbReference type="STRING" id="7918.ENSLOCP00000006655"/>
<dbReference type="Proteomes" id="UP000018468">
    <property type="component" value="Linkage group LG12"/>
</dbReference>
<feature type="region of interest" description="Disordered" evidence="2">
    <location>
        <begin position="98"/>
        <end position="135"/>
    </location>
</feature>
<dbReference type="GeneTree" id="ENSGT00390000017916"/>
<dbReference type="Ensembl" id="ENSLOCT00000006663.1">
    <property type="protein sequence ID" value="ENSLOCP00000006655.1"/>
    <property type="gene ID" value="ENSLOCG00000005512.1"/>
</dbReference>
<feature type="compositionally biased region" description="Polar residues" evidence="2">
    <location>
        <begin position="309"/>
        <end position="319"/>
    </location>
</feature>
<keyword evidence="4" id="KW-1185">Reference proteome</keyword>
<feature type="compositionally biased region" description="Acidic residues" evidence="2">
    <location>
        <begin position="373"/>
        <end position="386"/>
    </location>
</feature>
<dbReference type="GO" id="GO:0034451">
    <property type="term" value="C:centriolar satellite"/>
    <property type="evidence" value="ECO:0000318"/>
    <property type="project" value="GO_Central"/>
</dbReference>
<reference evidence="4" key="1">
    <citation type="submission" date="2011-12" db="EMBL/GenBank/DDBJ databases">
        <title>The Draft Genome of Lepisosteus oculatus.</title>
        <authorList>
            <consortium name="The Broad Institute Genome Assembly &amp; Analysis Group"/>
            <consortium name="Computational R&amp;D Group"/>
            <consortium name="and Sequencing Platform"/>
            <person name="Di Palma F."/>
            <person name="Alfoldi J."/>
            <person name="Johnson J."/>
            <person name="Berlin A."/>
            <person name="Gnerre S."/>
            <person name="Jaffe D."/>
            <person name="MacCallum I."/>
            <person name="Young S."/>
            <person name="Walker B.J."/>
            <person name="Lander E.S."/>
            <person name="Lindblad-Toh K."/>
        </authorList>
    </citation>
    <scope>NUCLEOTIDE SEQUENCE [LARGE SCALE GENOMIC DNA]</scope>
</reference>
<sequence length="946" mass="104166">MRTRRSLQLRLRRGCWCPEMARQGLNKPHKVISSGRLAGSVKGPVGKRRVPGRRESEASVDSGYSLYSTDSEDQVTTIHKGLDRCAALLQGILQKEKADVKPANSKPGRAAASKPQSKVTFGKGVNGKRKQQRRTVPIPQVQKAAAAAAPVVKSSLYPGLEDNRCLSICNNAVQAPVAQPVLVPIAQGSLEAQLGLSEDVQTQMSLLSCPVPGNSIPTQPAHKGPQTATVFNSRLTTSTPTLSPPHSGNPFYIQTNLSNDMNCQVTSQGGVAHFLQQMRPVTAVSTVQPVSLPLLVQPLTAPAETVAQSIPQPPCNSETGGVGQSPHESLKDQALLRQIHMHLEHRQQEPSTQHVASQAPHQGQNLLSRETSEDSEGTTSDEDGLDCVDITPVKDTSCQTSFEKPKLSSRTKKMSPEQTAKKVKTVKYLLGELKALVADQDDSEVLRLISEVEESISLLPVMVGSTNIQAEIALALQPLRSENAQLRRRLRIVNQQLKERERAEKESRSSDCNFEIISLQSMNMALQSKLQESQKGFEALQKRNEELVQIIEDQRQEKSLLLKTIEDKDKELQQRRQTCEVDTARVKMDVDEALSQMKSFQFKLEASEKENHVLAVSLQQRDAEISRLRELTRSLQGRMARLVSELNLEKNVPKTSTHLTKTLLDCYDYQQKASSASDSVSNAINMYLKTLEANQHCFLQEGMPTFCESKENGGLSTWRIGDSFGNPEENSSPMKACMTTPLTENGLSLGSNREAELDKTTYIPLKETVRKQQYSSDAPMMPSAHCSSNKKPYDSKRNPSDDIVQCVKPKHLDCAFEKLHISKGPLSYRGDSLQSPGKSSNTPSSDTDGALLRPLGRTDTVAGGNSNHFQHFVPCDENRGQVFNRRSSTFNSTFSSFDIRSVASDGSMSSVSTFNTRDEQEFRNGLAALDASIASLQKTIQSDLKR</sequence>
<feature type="compositionally biased region" description="Polar residues" evidence="2">
    <location>
        <begin position="349"/>
        <end position="369"/>
    </location>
</feature>
<dbReference type="HOGENOM" id="CLU_015403_0_0_1"/>
<name>W5ME46_LEPOC</name>
<dbReference type="OrthoDB" id="10014807at2759"/>
<evidence type="ECO:0000256" key="1">
    <source>
        <dbReference type="SAM" id="Coils"/>
    </source>
</evidence>
<dbReference type="EMBL" id="AHAT01028894">
    <property type="status" value="NOT_ANNOTATED_CDS"/>
    <property type="molecule type" value="Genomic_DNA"/>
</dbReference>
<dbReference type="InterPro" id="IPR029343">
    <property type="entry name" value="CCDC14"/>
</dbReference>
<feature type="coiled-coil region" evidence="1">
    <location>
        <begin position="476"/>
        <end position="610"/>
    </location>
</feature>
<reference evidence="3" key="2">
    <citation type="submission" date="2025-08" db="UniProtKB">
        <authorList>
            <consortium name="Ensembl"/>
        </authorList>
    </citation>
    <scope>IDENTIFICATION</scope>
</reference>
<feature type="compositionally biased region" description="Polar residues" evidence="2">
    <location>
        <begin position="832"/>
        <end position="847"/>
    </location>
</feature>
<dbReference type="AlphaFoldDB" id="W5ME46"/>
<feature type="region of interest" description="Disordered" evidence="2">
    <location>
        <begin position="309"/>
        <end position="329"/>
    </location>
</feature>
<dbReference type="eggNOG" id="ENOG502R84N">
    <property type="taxonomic scope" value="Eukaryota"/>
</dbReference>
<evidence type="ECO:0000313" key="4">
    <source>
        <dbReference type="Proteomes" id="UP000018468"/>
    </source>
</evidence>
<dbReference type="PANTHER" id="PTHR22367">
    <property type="entry name" value="COILED-COIL DOMAIN-CONTAINING PROTEIN 14"/>
    <property type="match status" value="1"/>
</dbReference>